<proteinExistence type="predicted"/>
<dbReference type="Gene3D" id="3.30.460.10">
    <property type="entry name" value="Beta Polymerase, domain 2"/>
    <property type="match status" value="1"/>
</dbReference>
<dbReference type="SUPFAM" id="SSF81301">
    <property type="entry name" value="Nucleotidyltransferase"/>
    <property type="match status" value="1"/>
</dbReference>
<feature type="region of interest" description="Disordered" evidence="1">
    <location>
        <begin position="114"/>
        <end position="147"/>
    </location>
</feature>
<protein>
    <recommendedName>
        <fullName evidence="2">Polymerase nucleotidyl transferase domain-containing protein</fullName>
    </recommendedName>
</protein>
<evidence type="ECO:0000259" key="2">
    <source>
        <dbReference type="Pfam" id="PF01909"/>
    </source>
</evidence>
<dbReference type="EMBL" id="PVLR01000017">
    <property type="protein sequence ID" value="PRD69198.1"/>
    <property type="molecule type" value="Genomic_DNA"/>
</dbReference>
<dbReference type="InterPro" id="IPR002934">
    <property type="entry name" value="Polymerase_NTP_transf_dom"/>
</dbReference>
<dbReference type="RefSeq" id="WP_105729246.1">
    <property type="nucleotide sequence ID" value="NZ_PVLR01000017.1"/>
</dbReference>
<sequence length="147" mass="16285">MPPRDFACLQLQARHWALLRDLLARHAPQAEAWAYGSRVDGTAHETSDLDVVLRYPGDLSQDVPGWDDLKEAIQNSRLPILVDLHMWSRLPQSFHANIEAGYVVLQAGRDDEDQLGNSLLPNIKPPERERGLETDGDAAAEAGRAGV</sequence>
<dbReference type="AlphaFoldDB" id="A0A2S9KFH7"/>
<dbReference type="OrthoDB" id="9808659at2"/>
<dbReference type="Proteomes" id="UP000238326">
    <property type="component" value="Unassembled WGS sequence"/>
</dbReference>
<evidence type="ECO:0000313" key="3">
    <source>
        <dbReference type="EMBL" id="PRD69198.1"/>
    </source>
</evidence>
<feature type="compositionally biased region" description="Low complexity" evidence="1">
    <location>
        <begin position="137"/>
        <end position="147"/>
    </location>
</feature>
<name>A0A2S9KFH7_9BURK</name>
<evidence type="ECO:0000313" key="4">
    <source>
        <dbReference type="Proteomes" id="UP000238326"/>
    </source>
</evidence>
<dbReference type="CDD" id="cd05403">
    <property type="entry name" value="NT_KNTase_like"/>
    <property type="match status" value="1"/>
</dbReference>
<reference evidence="3 4" key="1">
    <citation type="submission" date="2018-03" db="EMBL/GenBank/DDBJ databases">
        <title>Comparative genomics illustrates the genes involved in a hyperalkaliphilic mechanisms of Serpentinomonas isolated from highly-alkaline calcium-rich serpentinized springs.</title>
        <authorList>
            <person name="Suzuki S."/>
            <person name="Ishii S."/>
            <person name="Walworth N."/>
            <person name="Bird L."/>
            <person name="Kuenen J.G."/>
            <person name="Nealson K.H."/>
        </authorList>
    </citation>
    <scope>NUCLEOTIDE SEQUENCE [LARGE SCALE GENOMIC DNA]</scope>
    <source>
        <strain evidence="3 4">83</strain>
    </source>
</reference>
<dbReference type="GO" id="GO:0016779">
    <property type="term" value="F:nucleotidyltransferase activity"/>
    <property type="evidence" value="ECO:0007669"/>
    <property type="project" value="InterPro"/>
</dbReference>
<dbReference type="InterPro" id="IPR043519">
    <property type="entry name" value="NT_sf"/>
</dbReference>
<keyword evidence="4" id="KW-1185">Reference proteome</keyword>
<organism evidence="3 4">
    <name type="scientific">Malikia spinosa</name>
    <dbReference type="NCBI Taxonomy" id="86180"/>
    <lineage>
        <taxon>Bacteria</taxon>
        <taxon>Pseudomonadati</taxon>
        <taxon>Pseudomonadota</taxon>
        <taxon>Betaproteobacteria</taxon>
        <taxon>Burkholderiales</taxon>
        <taxon>Comamonadaceae</taxon>
        <taxon>Malikia</taxon>
    </lineage>
</organism>
<feature type="domain" description="Polymerase nucleotidyl transferase" evidence="2">
    <location>
        <begin position="20"/>
        <end position="97"/>
    </location>
</feature>
<gene>
    <name evidence="3" type="ORF">C6P61_07150</name>
</gene>
<comment type="caution">
    <text evidence="3">The sequence shown here is derived from an EMBL/GenBank/DDBJ whole genome shotgun (WGS) entry which is preliminary data.</text>
</comment>
<dbReference type="Pfam" id="PF01909">
    <property type="entry name" value="NTP_transf_2"/>
    <property type="match status" value="1"/>
</dbReference>
<accession>A0A2S9KFH7</accession>
<evidence type="ECO:0000256" key="1">
    <source>
        <dbReference type="SAM" id="MobiDB-lite"/>
    </source>
</evidence>